<dbReference type="AlphaFoldDB" id="A0A1H3MZJ1"/>
<accession>A0A1H3MZJ1</accession>
<sequence>MCKSKKTFKILLFNGNDLCEGDLYLMAKVIHKKGSEELAKLFLETYDPQSSDDVQNSFKDMIGTVFEALLQGELTDHLGFENNDHSLLNT</sequence>
<gene>
    <name evidence="1" type="ORF">SAMN02910414_02441</name>
</gene>
<dbReference type="EMBL" id="FNPG01000044">
    <property type="protein sequence ID" value="SDY81930.1"/>
    <property type="molecule type" value="Genomic_DNA"/>
</dbReference>
<proteinExistence type="predicted"/>
<dbReference type="STRING" id="1122142.SAMN02910414_02441"/>
<name>A0A1H3MZJ1_9FIRM</name>
<organism evidence="1 2">
    <name type="scientific">Lachnobacterium bovis DSM 14045</name>
    <dbReference type="NCBI Taxonomy" id="1122142"/>
    <lineage>
        <taxon>Bacteria</taxon>
        <taxon>Bacillati</taxon>
        <taxon>Bacillota</taxon>
        <taxon>Clostridia</taxon>
        <taxon>Lachnospirales</taxon>
        <taxon>Lachnospiraceae</taxon>
        <taxon>Lachnobacterium</taxon>
    </lineage>
</organism>
<dbReference type="Proteomes" id="UP000183918">
    <property type="component" value="Unassembled WGS sequence"/>
</dbReference>
<protein>
    <submittedName>
        <fullName evidence="1">Uncharacterized protein</fullName>
    </submittedName>
</protein>
<evidence type="ECO:0000313" key="1">
    <source>
        <dbReference type="EMBL" id="SDY81930.1"/>
    </source>
</evidence>
<reference evidence="1 2" key="1">
    <citation type="submission" date="2016-10" db="EMBL/GenBank/DDBJ databases">
        <authorList>
            <person name="de Groot N.N."/>
        </authorList>
    </citation>
    <scope>NUCLEOTIDE SEQUENCE [LARGE SCALE GENOMIC DNA]</scope>
    <source>
        <strain evidence="1 2">DSM 14045</strain>
    </source>
</reference>
<keyword evidence="2" id="KW-1185">Reference proteome</keyword>
<evidence type="ECO:0000313" key="2">
    <source>
        <dbReference type="Proteomes" id="UP000183918"/>
    </source>
</evidence>